<evidence type="ECO:0000256" key="2">
    <source>
        <dbReference type="SAM" id="MobiDB-lite"/>
    </source>
</evidence>
<organism evidence="4 5">
    <name type="scientific">Athelia psychrophila</name>
    <dbReference type="NCBI Taxonomy" id="1759441"/>
    <lineage>
        <taxon>Eukaryota</taxon>
        <taxon>Fungi</taxon>
        <taxon>Dikarya</taxon>
        <taxon>Basidiomycota</taxon>
        <taxon>Agaricomycotina</taxon>
        <taxon>Agaricomycetes</taxon>
        <taxon>Agaricomycetidae</taxon>
        <taxon>Atheliales</taxon>
        <taxon>Atheliaceae</taxon>
        <taxon>Athelia</taxon>
    </lineage>
</organism>
<feature type="compositionally biased region" description="Basic and acidic residues" evidence="2">
    <location>
        <begin position="1"/>
        <end position="10"/>
    </location>
</feature>
<dbReference type="GO" id="GO:0006906">
    <property type="term" value="P:vesicle fusion"/>
    <property type="evidence" value="ECO:0007669"/>
    <property type="project" value="TreeGrafter"/>
</dbReference>
<feature type="region of interest" description="Disordered" evidence="2">
    <location>
        <begin position="1"/>
        <end position="149"/>
    </location>
</feature>
<comment type="similarity">
    <text evidence="1">Belongs to the SNAP-25 family.</text>
</comment>
<dbReference type="GO" id="GO:0019905">
    <property type="term" value="F:syntaxin binding"/>
    <property type="evidence" value="ECO:0007669"/>
    <property type="project" value="TreeGrafter"/>
</dbReference>
<dbReference type="Proteomes" id="UP000076532">
    <property type="component" value="Unassembled WGS sequence"/>
</dbReference>
<dbReference type="GO" id="GO:0005886">
    <property type="term" value="C:plasma membrane"/>
    <property type="evidence" value="ECO:0007669"/>
    <property type="project" value="TreeGrafter"/>
</dbReference>
<evidence type="ECO:0000313" key="5">
    <source>
        <dbReference type="Proteomes" id="UP000076532"/>
    </source>
</evidence>
<dbReference type="PROSITE" id="PS50192">
    <property type="entry name" value="T_SNARE"/>
    <property type="match status" value="1"/>
</dbReference>
<evidence type="ECO:0000259" key="3">
    <source>
        <dbReference type="PROSITE" id="PS50192"/>
    </source>
</evidence>
<feature type="compositionally biased region" description="Polar residues" evidence="2">
    <location>
        <begin position="39"/>
        <end position="48"/>
    </location>
</feature>
<dbReference type="GO" id="GO:0006887">
    <property type="term" value="P:exocytosis"/>
    <property type="evidence" value="ECO:0007669"/>
    <property type="project" value="TreeGrafter"/>
</dbReference>
<dbReference type="SUPFAM" id="SSF58038">
    <property type="entry name" value="SNARE fusion complex"/>
    <property type="match status" value="2"/>
</dbReference>
<name>A0A166U4Q8_9AGAM</name>
<dbReference type="GO" id="GO:0031201">
    <property type="term" value="C:SNARE complex"/>
    <property type="evidence" value="ECO:0007669"/>
    <property type="project" value="TreeGrafter"/>
</dbReference>
<dbReference type="CDD" id="cd15857">
    <property type="entry name" value="SNARE_SEC9C"/>
    <property type="match status" value="1"/>
</dbReference>
<dbReference type="SMART" id="SM00397">
    <property type="entry name" value="t_SNARE"/>
    <property type="match status" value="1"/>
</dbReference>
<dbReference type="PANTHER" id="PTHR19305">
    <property type="entry name" value="SYNAPTOSOMAL ASSOCIATED PROTEIN"/>
    <property type="match status" value="1"/>
</dbReference>
<dbReference type="Gene3D" id="1.20.5.110">
    <property type="match status" value="2"/>
</dbReference>
<dbReference type="PANTHER" id="PTHR19305:SF9">
    <property type="entry name" value="SYNAPTOSOMAL-ASSOCIATED PROTEIN 29"/>
    <property type="match status" value="1"/>
</dbReference>
<feature type="compositionally biased region" description="Polar residues" evidence="2">
    <location>
        <begin position="137"/>
        <end position="149"/>
    </location>
</feature>
<dbReference type="OrthoDB" id="18679at2759"/>
<feature type="region of interest" description="Disordered" evidence="2">
    <location>
        <begin position="221"/>
        <end position="297"/>
    </location>
</feature>
<dbReference type="EMBL" id="KV417490">
    <property type="protein sequence ID" value="KZP31311.1"/>
    <property type="molecule type" value="Genomic_DNA"/>
</dbReference>
<dbReference type="GO" id="GO:0005484">
    <property type="term" value="F:SNAP receptor activity"/>
    <property type="evidence" value="ECO:0007669"/>
    <property type="project" value="TreeGrafter"/>
</dbReference>
<dbReference type="AlphaFoldDB" id="A0A166U4Q8"/>
<reference evidence="4 5" key="1">
    <citation type="journal article" date="2016" name="Mol. Biol. Evol.">
        <title>Comparative Genomics of Early-Diverging Mushroom-Forming Fungi Provides Insights into the Origins of Lignocellulose Decay Capabilities.</title>
        <authorList>
            <person name="Nagy L.G."/>
            <person name="Riley R."/>
            <person name="Tritt A."/>
            <person name="Adam C."/>
            <person name="Daum C."/>
            <person name="Floudas D."/>
            <person name="Sun H."/>
            <person name="Yadav J.S."/>
            <person name="Pangilinan J."/>
            <person name="Larsson K.H."/>
            <person name="Matsuura K."/>
            <person name="Barry K."/>
            <person name="Labutti K."/>
            <person name="Kuo R."/>
            <person name="Ohm R.A."/>
            <person name="Bhattacharya S.S."/>
            <person name="Shirouzu T."/>
            <person name="Yoshinaga Y."/>
            <person name="Martin F.M."/>
            <person name="Grigoriev I.V."/>
            <person name="Hibbett D.S."/>
        </authorList>
    </citation>
    <scope>NUCLEOTIDE SEQUENCE [LARGE SCALE GENOMIC DNA]</scope>
    <source>
        <strain evidence="4 5">CBS 109695</strain>
    </source>
</reference>
<feature type="compositionally biased region" description="Basic and acidic residues" evidence="2">
    <location>
        <begin position="221"/>
        <end position="244"/>
    </location>
</feature>
<feature type="region of interest" description="Disordered" evidence="2">
    <location>
        <begin position="168"/>
        <end position="192"/>
    </location>
</feature>
<protein>
    <recommendedName>
        <fullName evidence="3">t-SNARE coiled-coil homology domain-containing protein</fullName>
    </recommendedName>
</protein>
<feature type="compositionally biased region" description="Polar residues" evidence="2">
    <location>
        <begin position="88"/>
        <end position="106"/>
    </location>
</feature>
<feature type="compositionally biased region" description="Pro residues" evidence="2">
    <location>
        <begin position="52"/>
        <end position="71"/>
    </location>
</feature>
<feature type="compositionally biased region" description="Acidic residues" evidence="2">
    <location>
        <begin position="287"/>
        <end position="297"/>
    </location>
</feature>
<accession>A0A166U4Q8</accession>
<evidence type="ECO:0000256" key="1">
    <source>
        <dbReference type="ARBA" id="ARBA00009480"/>
    </source>
</evidence>
<keyword evidence="5" id="KW-1185">Reference proteome</keyword>
<sequence length="353" mass="39168">MSFWKSKDKNLIPPVAPEAPRDYSRSNSYNNAPPPSRPDLNSNYSSASGRGGPPPNNAYGAPPPGGGPPPQNRYGRGLTPRGTDAPDATQNQYGAPQDQYGASQDQYGGAGTQFQRAPRRPEPEAGQEDEEDVEGIKQQTRYVKQDSVNSTRNALRMMREAEETAQKLANTERHLDVSKGHSSRAADKTDELKKLNRSIFRPAITFNKDAKRAAQDAKLQARYDEEQAERETAMGDIRATKDRLGQATNYRHGSGGDDEELLTGPGAPGRQPVQKQRDNRYRFDATASDDELEDELDGNLDEMSSGLKNLKLLSQAMGQELGQQNERIDRIEQKTVTLDDKVLRNTEKLKRIK</sequence>
<dbReference type="STRING" id="436010.A0A166U4Q8"/>
<gene>
    <name evidence="4" type="ORF">FIBSPDRAFT_945329</name>
</gene>
<proteinExistence type="inferred from homology"/>
<dbReference type="CDD" id="cd15886">
    <property type="entry name" value="SNARE_SEC9N"/>
    <property type="match status" value="1"/>
</dbReference>
<dbReference type="InterPro" id="IPR000727">
    <property type="entry name" value="T_SNARE_dom"/>
</dbReference>
<evidence type="ECO:0000313" key="4">
    <source>
        <dbReference type="EMBL" id="KZP31311.1"/>
    </source>
</evidence>
<feature type="domain" description="T-SNARE coiled-coil homology" evidence="3">
    <location>
        <begin position="290"/>
        <end position="352"/>
    </location>
</feature>